<evidence type="ECO:0000256" key="4">
    <source>
        <dbReference type="ARBA" id="ARBA00022989"/>
    </source>
</evidence>
<keyword evidence="4 6" id="KW-1133">Transmembrane helix</keyword>
<feature type="transmembrane region" description="Helical" evidence="6">
    <location>
        <begin position="104"/>
        <end position="124"/>
    </location>
</feature>
<proteinExistence type="inferred from homology"/>
<comment type="subcellular location">
    <subcellularLocation>
        <location evidence="1">Membrane</location>
        <topology evidence="1">Multi-pass membrane protein</topology>
    </subcellularLocation>
</comment>
<keyword evidence="3 6" id="KW-0812">Transmembrane</keyword>
<dbReference type="AlphaFoldDB" id="A0A8X6UFF9"/>
<dbReference type="OrthoDB" id="6459249at2759"/>
<keyword evidence="5 6" id="KW-0472">Membrane</keyword>
<dbReference type="InterPro" id="IPR024989">
    <property type="entry name" value="MFS_assoc_dom"/>
</dbReference>
<feature type="transmembrane region" description="Helical" evidence="6">
    <location>
        <begin position="166"/>
        <end position="186"/>
    </location>
</feature>
<reference evidence="8" key="1">
    <citation type="submission" date="2020-08" db="EMBL/GenBank/DDBJ databases">
        <title>Multicomponent nature underlies the extraordinary mechanical properties of spider dragline silk.</title>
        <authorList>
            <person name="Kono N."/>
            <person name="Nakamura H."/>
            <person name="Mori M."/>
            <person name="Yoshida Y."/>
            <person name="Ohtoshi R."/>
            <person name="Malay A.D."/>
            <person name="Moran D.A.P."/>
            <person name="Tomita M."/>
            <person name="Numata K."/>
            <person name="Arakawa K."/>
        </authorList>
    </citation>
    <scope>NUCLEOTIDE SEQUENCE</scope>
</reference>
<evidence type="ECO:0000256" key="5">
    <source>
        <dbReference type="ARBA" id="ARBA00023136"/>
    </source>
</evidence>
<evidence type="ECO:0000256" key="6">
    <source>
        <dbReference type="SAM" id="Phobius"/>
    </source>
</evidence>
<dbReference type="GO" id="GO:0016020">
    <property type="term" value="C:membrane"/>
    <property type="evidence" value="ECO:0007669"/>
    <property type="project" value="UniProtKB-SubCell"/>
</dbReference>
<dbReference type="InterPro" id="IPR051717">
    <property type="entry name" value="MFS_MFSD6"/>
</dbReference>
<evidence type="ECO:0000313" key="9">
    <source>
        <dbReference type="Proteomes" id="UP000887013"/>
    </source>
</evidence>
<dbReference type="SUPFAM" id="SSF103473">
    <property type="entry name" value="MFS general substrate transporter"/>
    <property type="match status" value="1"/>
</dbReference>
<sequence length="317" mass="35549">MQVIKFGLIFQSGNQLVSHGFKNTSESVDLHAIDHENLEEKESGNPLVPDELKATTESVFLDMIDHENREDKEKLKSHEHQTLTIGICKGLTINISRPFIPVKLALFCCSAGGGCVSSFLPVFLKSQGFTITHLSIFTASSVLFQFLGSVSSGIISDKIGRVKPILLAYLTVSLLINVIFSLIPSAKECATEITRFKCCEETMYHFITTTSCNVFENGTHTISCSLSNETHSNIRNDTQYCSTFLSNLSTNWITNTEQNRLQNAAELHNYETNFENYSVDIHPSCVTEYCKLLEMDCVSADNTNCYIKTEFRTMFLR</sequence>
<dbReference type="Pfam" id="PF12832">
    <property type="entry name" value="MFS_1_like"/>
    <property type="match status" value="1"/>
</dbReference>
<comment type="caution">
    <text evidence="8">The sequence shown here is derived from an EMBL/GenBank/DDBJ whole genome shotgun (WGS) entry which is preliminary data.</text>
</comment>
<protein>
    <recommendedName>
        <fullName evidence="7">Major facilitator superfamily associated domain-containing protein</fullName>
    </recommendedName>
</protein>
<keyword evidence="9" id="KW-1185">Reference proteome</keyword>
<evidence type="ECO:0000256" key="2">
    <source>
        <dbReference type="ARBA" id="ARBA00005241"/>
    </source>
</evidence>
<feature type="transmembrane region" description="Helical" evidence="6">
    <location>
        <begin position="130"/>
        <end position="154"/>
    </location>
</feature>
<dbReference type="Proteomes" id="UP000887013">
    <property type="component" value="Unassembled WGS sequence"/>
</dbReference>
<evidence type="ECO:0000256" key="3">
    <source>
        <dbReference type="ARBA" id="ARBA00022692"/>
    </source>
</evidence>
<feature type="domain" description="Major facilitator superfamily associated" evidence="7">
    <location>
        <begin position="102"/>
        <end position="218"/>
    </location>
</feature>
<organism evidence="8 9">
    <name type="scientific">Nephila pilipes</name>
    <name type="common">Giant wood spider</name>
    <name type="synonym">Nephila maculata</name>
    <dbReference type="NCBI Taxonomy" id="299642"/>
    <lineage>
        <taxon>Eukaryota</taxon>
        <taxon>Metazoa</taxon>
        <taxon>Ecdysozoa</taxon>
        <taxon>Arthropoda</taxon>
        <taxon>Chelicerata</taxon>
        <taxon>Arachnida</taxon>
        <taxon>Araneae</taxon>
        <taxon>Araneomorphae</taxon>
        <taxon>Entelegynae</taxon>
        <taxon>Araneoidea</taxon>
        <taxon>Nephilidae</taxon>
        <taxon>Nephila</taxon>
    </lineage>
</organism>
<dbReference type="InterPro" id="IPR036259">
    <property type="entry name" value="MFS_trans_sf"/>
</dbReference>
<dbReference type="EMBL" id="BMAW01027959">
    <property type="protein sequence ID" value="GFU04810.1"/>
    <property type="molecule type" value="Genomic_DNA"/>
</dbReference>
<evidence type="ECO:0000313" key="8">
    <source>
        <dbReference type="EMBL" id="GFU04810.1"/>
    </source>
</evidence>
<accession>A0A8X6UFF9</accession>
<dbReference type="PANTHER" id="PTHR16172:SF41">
    <property type="entry name" value="MAJOR FACILITATOR SUPERFAMILY DOMAIN-CONTAINING PROTEIN 6-LIKE"/>
    <property type="match status" value="1"/>
</dbReference>
<dbReference type="PANTHER" id="PTHR16172">
    <property type="entry name" value="MAJOR FACILITATOR SUPERFAMILY DOMAIN-CONTAINING PROTEIN 6-LIKE"/>
    <property type="match status" value="1"/>
</dbReference>
<gene>
    <name evidence="8" type="ORF">NPIL_175021</name>
</gene>
<evidence type="ECO:0000256" key="1">
    <source>
        <dbReference type="ARBA" id="ARBA00004141"/>
    </source>
</evidence>
<evidence type="ECO:0000259" key="7">
    <source>
        <dbReference type="Pfam" id="PF12832"/>
    </source>
</evidence>
<comment type="similarity">
    <text evidence="2">Belongs to the major facilitator superfamily. MFSD6 family.</text>
</comment>
<dbReference type="Gene3D" id="1.20.1250.20">
    <property type="entry name" value="MFS general substrate transporter like domains"/>
    <property type="match status" value="1"/>
</dbReference>
<name>A0A8X6UFF9_NEPPI</name>